<evidence type="ECO:0000256" key="2">
    <source>
        <dbReference type="PROSITE-ProRule" id="PRU00332"/>
    </source>
</evidence>
<sequence>MSATVPQFVEGESIASGERSFAEAGGDNAAGECGTSVAEESGDSPCEVQAVEDEALAGDLKVPDKNFLMALVETVDKLKVSALTGQLAEAVKSAPQSLAAMQEVCWDPVQKKLAGPLEGATREALQAQLDKFVKVQEKGKGKGKGKGRGGSATEEVLTEEEREERDKQIVAQMEFYLSDENLPHDLFILQEADNKCWLPFDFMMAGNKVSDLSTDVNVCRNAIDKWSSKLCCKEIDGVLKIRRKKQLPLELLKEAKKTLELGQGAPLLGKSGKGPANGKGKGKGKGKAKGEVAKGFLSYEQVYGRGAARGYDQNYGRSVPKGGLTGNVMAWSGNGRGGRGTGGRGTQPAHRSAAASSRVMDEVSSGERTQTLA</sequence>
<feature type="domain" description="HTH La-type RNA-binding" evidence="4">
    <location>
        <begin position="159"/>
        <end position="251"/>
    </location>
</feature>
<evidence type="ECO:0000256" key="3">
    <source>
        <dbReference type="SAM" id="MobiDB-lite"/>
    </source>
</evidence>
<feature type="region of interest" description="Disordered" evidence="3">
    <location>
        <begin position="138"/>
        <end position="163"/>
    </location>
</feature>
<reference evidence="5" key="1">
    <citation type="submission" date="2021-01" db="EMBL/GenBank/DDBJ databases">
        <authorList>
            <person name="Corre E."/>
            <person name="Pelletier E."/>
            <person name="Niang G."/>
            <person name="Scheremetjew M."/>
            <person name="Finn R."/>
            <person name="Kale V."/>
            <person name="Holt S."/>
            <person name="Cochrane G."/>
            <person name="Meng A."/>
            <person name="Brown T."/>
            <person name="Cohen L."/>
        </authorList>
    </citation>
    <scope>NUCLEOTIDE SEQUENCE</scope>
    <source>
        <strain evidence="5">CCMP1594</strain>
    </source>
</reference>
<gene>
    <name evidence="5" type="ORF">EGYM00163_LOCUS39601</name>
</gene>
<organism evidence="5">
    <name type="scientific">Eutreptiella gymnastica</name>
    <dbReference type="NCBI Taxonomy" id="73025"/>
    <lineage>
        <taxon>Eukaryota</taxon>
        <taxon>Discoba</taxon>
        <taxon>Euglenozoa</taxon>
        <taxon>Euglenida</taxon>
        <taxon>Spirocuta</taxon>
        <taxon>Euglenophyceae</taxon>
        <taxon>Eutreptiales</taxon>
        <taxon>Eutreptiaceae</taxon>
        <taxon>Eutreptiella</taxon>
    </lineage>
</organism>
<proteinExistence type="predicted"/>
<protein>
    <recommendedName>
        <fullName evidence="4">HTH La-type RNA-binding domain-containing protein</fullName>
    </recommendedName>
</protein>
<dbReference type="GO" id="GO:0005737">
    <property type="term" value="C:cytoplasm"/>
    <property type="evidence" value="ECO:0007669"/>
    <property type="project" value="UniProtKB-ARBA"/>
</dbReference>
<feature type="region of interest" description="Disordered" evidence="3">
    <location>
        <begin position="263"/>
        <end position="288"/>
    </location>
</feature>
<keyword evidence="1 2" id="KW-0694">RNA-binding</keyword>
<feature type="compositionally biased region" description="Gly residues" evidence="3">
    <location>
        <begin position="334"/>
        <end position="345"/>
    </location>
</feature>
<feature type="region of interest" description="Disordered" evidence="3">
    <location>
        <begin position="331"/>
        <end position="373"/>
    </location>
</feature>
<dbReference type="Gene3D" id="1.10.10.10">
    <property type="entry name" value="Winged helix-like DNA-binding domain superfamily/Winged helix DNA-binding domain"/>
    <property type="match status" value="1"/>
</dbReference>
<dbReference type="InterPro" id="IPR045180">
    <property type="entry name" value="La_dom_prot"/>
</dbReference>
<dbReference type="Pfam" id="PF05383">
    <property type="entry name" value="La"/>
    <property type="match status" value="1"/>
</dbReference>
<dbReference type="PROSITE" id="PS50961">
    <property type="entry name" value="HTH_LA"/>
    <property type="match status" value="1"/>
</dbReference>
<dbReference type="InterPro" id="IPR036388">
    <property type="entry name" value="WH-like_DNA-bd_sf"/>
</dbReference>
<accession>A0A7S4G844</accession>
<name>A0A7S4G844_9EUGL</name>
<evidence type="ECO:0000313" key="5">
    <source>
        <dbReference type="EMBL" id="CAE0828332.1"/>
    </source>
</evidence>
<dbReference type="InterPro" id="IPR036390">
    <property type="entry name" value="WH_DNA-bd_sf"/>
</dbReference>
<dbReference type="AlphaFoldDB" id="A0A7S4G844"/>
<feature type="region of interest" description="Disordered" evidence="3">
    <location>
        <begin position="19"/>
        <end position="46"/>
    </location>
</feature>
<dbReference type="CDD" id="cd07323">
    <property type="entry name" value="LAM"/>
    <property type="match status" value="1"/>
</dbReference>
<dbReference type="SUPFAM" id="SSF46785">
    <property type="entry name" value="Winged helix' DNA-binding domain"/>
    <property type="match status" value="1"/>
</dbReference>
<dbReference type="GO" id="GO:0003723">
    <property type="term" value="F:RNA binding"/>
    <property type="evidence" value="ECO:0007669"/>
    <property type="project" value="UniProtKB-UniRule"/>
</dbReference>
<dbReference type="InterPro" id="IPR006630">
    <property type="entry name" value="La_HTH"/>
</dbReference>
<dbReference type="PANTHER" id="PTHR22792:SF132">
    <property type="entry name" value="LA-RELATED PROTEIN 1"/>
    <property type="match status" value="1"/>
</dbReference>
<dbReference type="SMART" id="SM00715">
    <property type="entry name" value="LA"/>
    <property type="match status" value="1"/>
</dbReference>
<dbReference type="PANTHER" id="PTHR22792">
    <property type="entry name" value="LUPUS LA PROTEIN-RELATED"/>
    <property type="match status" value="1"/>
</dbReference>
<dbReference type="EMBL" id="HBJA01115121">
    <property type="protein sequence ID" value="CAE0828332.1"/>
    <property type="molecule type" value="Transcribed_RNA"/>
</dbReference>
<evidence type="ECO:0000256" key="1">
    <source>
        <dbReference type="ARBA" id="ARBA00022884"/>
    </source>
</evidence>
<evidence type="ECO:0000259" key="4">
    <source>
        <dbReference type="PROSITE" id="PS50961"/>
    </source>
</evidence>